<dbReference type="EMBL" id="JAJSRF020000001">
    <property type="protein sequence ID" value="MDM3952881.1"/>
    <property type="molecule type" value="Genomic_DNA"/>
</dbReference>
<reference evidence="1" key="1">
    <citation type="submission" date="2023-06" db="EMBL/GenBank/DDBJ databases">
        <title>MBL-encoding genomic islands in Pseudomonas spp. in Poland.</title>
        <authorList>
            <person name="Urbanowicz P."/>
            <person name="Izdebski R."/>
            <person name="Biedrzycka M."/>
            <person name="Gniadkowski M."/>
        </authorList>
    </citation>
    <scope>NUCLEOTIDE SEQUENCE</scope>
    <source>
        <strain evidence="1">NMI5768_13</strain>
    </source>
</reference>
<comment type="caution">
    <text evidence="1">The sequence shown here is derived from an EMBL/GenBank/DDBJ whole genome shotgun (WGS) entry which is preliminary data.</text>
</comment>
<evidence type="ECO:0000313" key="2">
    <source>
        <dbReference type="Proteomes" id="UP001165439"/>
    </source>
</evidence>
<name>A0AAW7HG40_9PSED</name>
<dbReference type="AlphaFoldDB" id="A0AAW7HG40"/>
<accession>A0AAW7HG40</accession>
<protein>
    <submittedName>
        <fullName evidence="1">Uncharacterized protein</fullName>
    </submittedName>
</protein>
<proteinExistence type="predicted"/>
<dbReference type="RefSeq" id="WP_232892038.1">
    <property type="nucleotide sequence ID" value="NZ_JAJSRF020000001.1"/>
</dbReference>
<sequence length="73" mass="8430">MFNMATMAADECREDDQDRAWNLWITQACKILARYVVDDQEDAEEWLHDLYCDGCEPAEAVTEVQCQLSLIEA</sequence>
<dbReference type="Proteomes" id="UP001165439">
    <property type="component" value="Unassembled WGS sequence"/>
</dbReference>
<organism evidence="1 2">
    <name type="scientific">Pseudomonas alloputida</name>
    <dbReference type="NCBI Taxonomy" id="1940621"/>
    <lineage>
        <taxon>Bacteria</taxon>
        <taxon>Pseudomonadati</taxon>
        <taxon>Pseudomonadota</taxon>
        <taxon>Gammaproteobacteria</taxon>
        <taxon>Pseudomonadales</taxon>
        <taxon>Pseudomonadaceae</taxon>
        <taxon>Pseudomonas</taxon>
    </lineage>
</organism>
<gene>
    <name evidence="1" type="ORF">LU674_011145</name>
</gene>
<evidence type="ECO:0000313" key="1">
    <source>
        <dbReference type="EMBL" id="MDM3952881.1"/>
    </source>
</evidence>